<evidence type="ECO:0000256" key="2">
    <source>
        <dbReference type="ARBA" id="ARBA00006739"/>
    </source>
</evidence>
<comment type="similarity">
    <text evidence="2">Belongs to the glycosyltransferase 2 family.</text>
</comment>
<dbReference type="PANTHER" id="PTHR43179">
    <property type="entry name" value="RHAMNOSYLTRANSFERASE WBBL"/>
    <property type="match status" value="1"/>
</dbReference>
<sequence>MTPALEVLVATRDRPVELATALAGLAAQDHPFDVLVSDQSDGPPSYDTAPARAMMRVLEGAGHRVRTGRHLPRRGIAEHRAALLARSGARRVLFLDDDVWLEPGTVARLDEAIGDLRCGLVGAPMVGLSHLDDERPDELAAFERWPGRPEPEDVRPGTPAWERWRLHNAANPVHLARRHVRPGERHVAYKIAWVAGCVLYERAALEAVGGFAFWRDVPRDAVGEDVVAEQRVMARFGGAGILPSGAVHLESATTIPDRTITADSRLRR</sequence>
<dbReference type="EMBL" id="JBHTMB010000133">
    <property type="protein sequence ID" value="MFD1234509.1"/>
    <property type="molecule type" value="Genomic_DNA"/>
</dbReference>
<evidence type="ECO:0000256" key="3">
    <source>
        <dbReference type="ARBA" id="ARBA00022676"/>
    </source>
</evidence>
<dbReference type="Proteomes" id="UP001597182">
    <property type="component" value="Unassembled WGS sequence"/>
</dbReference>
<evidence type="ECO:0000259" key="5">
    <source>
        <dbReference type="Pfam" id="PF00535"/>
    </source>
</evidence>
<dbReference type="Gene3D" id="3.90.550.10">
    <property type="entry name" value="Spore Coat Polysaccharide Biosynthesis Protein SpsA, Chain A"/>
    <property type="match status" value="1"/>
</dbReference>
<organism evidence="6 7">
    <name type="scientific">Pseudonocardia benzenivorans</name>
    <dbReference type="NCBI Taxonomy" id="228005"/>
    <lineage>
        <taxon>Bacteria</taxon>
        <taxon>Bacillati</taxon>
        <taxon>Actinomycetota</taxon>
        <taxon>Actinomycetes</taxon>
        <taxon>Pseudonocardiales</taxon>
        <taxon>Pseudonocardiaceae</taxon>
        <taxon>Pseudonocardia</taxon>
    </lineage>
</organism>
<proteinExistence type="inferred from homology"/>
<feature type="domain" description="Glycosyltransferase 2-like" evidence="5">
    <location>
        <begin position="7"/>
        <end position="132"/>
    </location>
</feature>
<evidence type="ECO:0000256" key="4">
    <source>
        <dbReference type="ARBA" id="ARBA00022679"/>
    </source>
</evidence>
<dbReference type="Pfam" id="PF00535">
    <property type="entry name" value="Glycos_transf_2"/>
    <property type="match status" value="1"/>
</dbReference>
<accession>A0ABW3VJQ3</accession>
<dbReference type="InterPro" id="IPR029044">
    <property type="entry name" value="Nucleotide-diphossugar_trans"/>
</dbReference>
<comment type="pathway">
    <text evidence="1">Cell wall biogenesis; cell wall polysaccharide biosynthesis.</text>
</comment>
<protein>
    <submittedName>
        <fullName evidence="6">Glycosyltransferase family A protein</fullName>
    </submittedName>
</protein>
<dbReference type="InterPro" id="IPR001173">
    <property type="entry name" value="Glyco_trans_2-like"/>
</dbReference>
<dbReference type="CDD" id="cd00761">
    <property type="entry name" value="Glyco_tranf_GTA_type"/>
    <property type="match status" value="1"/>
</dbReference>
<keyword evidence="3" id="KW-0328">Glycosyltransferase</keyword>
<gene>
    <name evidence="6" type="ORF">ACFQ34_14560</name>
</gene>
<name>A0ABW3VJQ3_9PSEU</name>
<evidence type="ECO:0000313" key="7">
    <source>
        <dbReference type="Proteomes" id="UP001597182"/>
    </source>
</evidence>
<dbReference type="PANTHER" id="PTHR43179:SF12">
    <property type="entry name" value="GALACTOFURANOSYLTRANSFERASE GLFT2"/>
    <property type="match status" value="1"/>
</dbReference>
<evidence type="ECO:0000256" key="1">
    <source>
        <dbReference type="ARBA" id="ARBA00004776"/>
    </source>
</evidence>
<dbReference type="SUPFAM" id="SSF53448">
    <property type="entry name" value="Nucleotide-diphospho-sugar transferases"/>
    <property type="match status" value="1"/>
</dbReference>
<comment type="caution">
    <text evidence="6">The sequence shown here is derived from an EMBL/GenBank/DDBJ whole genome shotgun (WGS) entry which is preliminary data.</text>
</comment>
<keyword evidence="4" id="KW-0808">Transferase</keyword>
<dbReference type="RefSeq" id="WP_346089860.1">
    <property type="nucleotide sequence ID" value="NZ_BAABKS010000005.1"/>
</dbReference>
<evidence type="ECO:0000313" key="6">
    <source>
        <dbReference type="EMBL" id="MFD1234509.1"/>
    </source>
</evidence>
<keyword evidence="7" id="KW-1185">Reference proteome</keyword>
<reference evidence="7" key="1">
    <citation type="journal article" date="2019" name="Int. J. Syst. Evol. Microbiol.">
        <title>The Global Catalogue of Microorganisms (GCM) 10K type strain sequencing project: providing services to taxonomists for standard genome sequencing and annotation.</title>
        <authorList>
            <consortium name="The Broad Institute Genomics Platform"/>
            <consortium name="The Broad Institute Genome Sequencing Center for Infectious Disease"/>
            <person name="Wu L."/>
            <person name="Ma J."/>
        </authorList>
    </citation>
    <scope>NUCLEOTIDE SEQUENCE [LARGE SCALE GENOMIC DNA]</scope>
    <source>
        <strain evidence="7">CCUG 49018</strain>
    </source>
</reference>